<dbReference type="OrthoDB" id="9795402at2"/>
<dbReference type="Gene3D" id="3.30.2010.10">
    <property type="entry name" value="Metalloproteases ('zincins'), catalytic domain"/>
    <property type="match status" value="1"/>
</dbReference>
<evidence type="ECO:0000313" key="2">
    <source>
        <dbReference type="EMBL" id="RRH73942.1"/>
    </source>
</evidence>
<dbReference type="RefSeq" id="WP_124965177.1">
    <property type="nucleotide sequence ID" value="NZ_RRAZ01000015.1"/>
</dbReference>
<dbReference type="InterPro" id="IPR053136">
    <property type="entry name" value="UTP_pyrophosphatase-like"/>
</dbReference>
<reference evidence="2 3" key="1">
    <citation type="submission" date="2018-11" db="EMBL/GenBank/DDBJ databases">
        <title>Gemmobacter sp. nov., YIM 102744-1 draft genome.</title>
        <authorList>
            <person name="Li G."/>
            <person name="Jiang Y."/>
        </authorList>
    </citation>
    <scope>NUCLEOTIDE SEQUENCE [LARGE SCALE GENOMIC DNA]</scope>
    <source>
        <strain evidence="2 3">YIM 102744-1</strain>
    </source>
</reference>
<protein>
    <submittedName>
        <fullName evidence="2">M48 family peptidase</fullName>
    </submittedName>
</protein>
<evidence type="ECO:0000313" key="3">
    <source>
        <dbReference type="Proteomes" id="UP000282125"/>
    </source>
</evidence>
<dbReference type="EMBL" id="RRAZ01000015">
    <property type="protein sequence ID" value="RRH73942.1"/>
    <property type="molecule type" value="Genomic_DNA"/>
</dbReference>
<dbReference type="AlphaFoldDB" id="A0A3P3DK19"/>
<keyword evidence="3" id="KW-1185">Reference proteome</keyword>
<feature type="domain" description="YgjP-like metallopeptidase" evidence="1">
    <location>
        <begin position="25"/>
        <end position="220"/>
    </location>
</feature>
<dbReference type="Pfam" id="PF01863">
    <property type="entry name" value="YgjP-like"/>
    <property type="match status" value="1"/>
</dbReference>
<dbReference type="InterPro" id="IPR002725">
    <property type="entry name" value="YgjP-like_metallopeptidase"/>
</dbReference>
<comment type="caution">
    <text evidence="2">The sequence shown here is derived from an EMBL/GenBank/DDBJ whole genome shotgun (WGS) entry which is preliminary data.</text>
</comment>
<organism evidence="2 3">
    <name type="scientific">Falsigemmobacter faecalis</name>
    <dbReference type="NCBI Taxonomy" id="2488730"/>
    <lineage>
        <taxon>Bacteria</taxon>
        <taxon>Pseudomonadati</taxon>
        <taxon>Pseudomonadota</taxon>
        <taxon>Alphaproteobacteria</taxon>
        <taxon>Rhodobacterales</taxon>
        <taxon>Paracoccaceae</taxon>
        <taxon>Falsigemmobacter</taxon>
    </lineage>
</organism>
<dbReference type="PANTHER" id="PTHR30399">
    <property type="entry name" value="UNCHARACTERIZED PROTEIN YGJP"/>
    <property type="match status" value="1"/>
</dbReference>
<dbReference type="PANTHER" id="PTHR30399:SF1">
    <property type="entry name" value="UTP PYROPHOSPHATASE"/>
    <property type="match status" value="1"/>
</dbReference>
<gene>
    <name evidence="2" type="ORF">EG244_11690</name>
</gene>
<proteinExistence type="predicted"/>
<evidence type="ECO:0000259" key="1">
    <source>
        <dbReference type="Pfam" id="PF01863"/>
    </source>
</evidence>
<dbReference type="Proteomes" id="UP000282125">
    <property type="component" value="Unassembled WGS sequence"/>
</dbReference>
<name>A0A3P3DK19_9RHOB</name>
<dbReference type="CDD" id="cd07344">
    <property type="entry name" value="M48_yhfN_like"/>
    <property type="match status" value="1"/>
</dbReference>
<accession>A0A3P3DK19</accession>
<sequence>MARIKGPAGGPEELEITLRRSARAKRISLRVSGRDGAVTLTLPPQVPAGEGLAFARERADWIVSAMARVAPVEKVADGALIPVEGRELTLITGAPRGAVRVEGDQLIVPGSSPAVRVQAFLKHLARQRLIAATDHYAGLLGRPYASITLRDTRSRWGSCTATGALNYSWRLAMAPPEVLAYVAAHEVAHLAEMNHSARFWAVVERLSPGWQAQRAWLKAHGNRLQALRFED</sequence>